<comment type="similarity">
    <text evidence="6">Belongs to the exbB/tolQ family.</text>
</comment>
<comment type="subcellular location">
    <subcellularLocation>
        <location evidence="1">Cell membrane</location>
        <topology evidence="1">Multi-pass membrane protein</topology>
    </subcellularLocation>
    <subcellularLocation>
        <location evidence="6">Membrane</location>
        <topology evidence="6">Multi-pass membrane protein</topology>
    </subcellularLocation>
</comment>
<dbReference type="InterPro" id="IPR050790">
    <property type="entry name" value="ExbB/TolQ_transport"/>
</dbReference>
<evidence type="ECO:0000256" key="3">
    <source>
        <dbReference type="ARBA" id="ARBA00022692"/>
    </source>
</evidence>
<protein>
    <recommendedName>
        <fullName evidence="8">MotA/TolQ/ExbB proton channel domain-containing protein</fullName>
    </recommendedName>
</protein>
<name>A0A0J6RW25_9HYPH</name>
<feature type="domain" description="MotA/TolQ/ExbB proton channel" evidence="8">
    <location>
        <begin position="125"/>
        <end position="224"/>
    </location>
</feature>
<feature type="transmembrane region" description="Helical" evidence="7">
    <location>
        <begin position="157"/>
        <end position="181"/>
    </location>
</feature>
<keyword evidence="6" id="KW-0813">Transport</keyword>
<gene>
    <name evidence="9" type="ORF">VP06_32015</name>
</gene>
<organism evidence="9 10">
    <name type="scientific">Methylobacterium aquaticum</name>
    <dbReference type="NCBI Taxonomy" id="270351"/>
    <lineage>
        <taxon>Bacteria</taxon>
        <taxon>Pseudomonadati</taxon>
        <taxon>Pseudomonadota</taxon>
        <taxon>Alphaproteobacteria</taxon>
        <taxon>Hyphomicrobiales</taxon>
        <taxon>Methylobacteriaceae</taxon>
        <taxon>Methylobacterium</taxon>
    </lineage>
</organism>
<dbReference type="EMBL" id="LABX01000360">
    <property type="protein sequence ID" value="KMO27040.1"/>
    <property type="molecule type" value="Genomic_DNA"/>
</dbReference>
<reference evidence="9 10" key="1">
    <citation type="submission" date="2015-03" db="EMBL/GenBank/DDBJ databases">
        <title>Genome sequencing of Methylobacterium aquaticum DSM16371 type strain.</title>
        <authorList>
            <person name="Chaudhry V."/>
            <person name="Patil P.B."/>
        </authorList>
    </citation>
    <scope>NUCLEOTIDE SEQUENCE [LARGE SCALE GENOMIC DNA]</scope>
    <source>
        <strain evidence="9 10">DSM 16371</strain>
    </source>
</reference>
<dbReference type="AlphaFoldDB" id="A0A0J6RW25"/>
<dbReference type="PANTHER" id="PTHR30625:SF11">
    <property type="entry name" value="MOTA_TOLQ_EXBB PROTON CHANNEL DOMAIN-CONTAINING PROTEIN"/>
    <property type="match status" value="1"/>
</dbReference>
<dbReference type="Pfam" id="PF01618">
    <property type="entry name" value="MotA_ExbB"/>
    <property type="match status" value="1"/>
</dbReference>
<proteinExistence type="inferred from homology"/>
<evidence type="ECO:0000259" key="8">
    <source>
        <dbReference type="Pfam" id="PF01618"/>
    </source>
</evidence>
<dbReference type="PATRIC" id="fig|270351.6.peg.5197"/>
<sequence>MWTVRLTALGLAVGAILATTLLTVPDSPVAALLLDRQRYSIFPYPFTIQNLIYLALAWAMGDLYRRWRAGRRERAFLRAGFLPEDPHAMLQLHELGPIRRRVAELHDSESGFLPALMDLTILQLQASRSVDQAINVLTNALALMGDQVDLRYQMLRYMAWLIPTIGFLGTVIGLSLALHLIDPANMDLAKVVGGLSVSFYTTLVALVASAVLAFVQHAVQEQEERALNAAGQYCLRNLINRVYIDHDSPAARP</sequence>
<feature type="transmembrane region" description="Helical" evidence="7">
    <location>
        <begin position="41"/>
        <end position="64"/>
    </location>
</feature>
<evidence type="ECO:0000256" key="4">
    <source>
        <dbReference type="ARBA" id="ARBA00022989"/>
    </source>
</evidence>
<keyword evidence="4 7" id="KW-1133">Transmembrane helix</keyword>
<dbReference type="GO" id="GO:0005886">
    <property type="term" value="C:plasma membrane"/>
    <property type="evidence" value="ECO:0007669"/>
    <property type="project" value="UniProtKB-SubCell"/>
</dbReference>
<dbReference type="Proteomes" id="UP000035929">
    <property type="component" value="Unassembled WGS sequence"/>
</dbReference>
<keyword evidence="6" id="KW-0653">Protein transport</keyword>
<dbReference type="PANTHER" id="PTHR30625">
    <property type="entry name" value="PROTEIN TOLQ"/>
    <property type="match status" value="1"/>
</dbReference>
<keyword evidence="2" id="KW-1003">Cell membrane</keyword>
<evidence type="ECO:0000256" key="2">
    <source>
        <dbReference type="ARBA" id="ARBA00022475"/>
    </source>
</evidence>
<evidence type="ECO:0000313" key="10">
    <source>
        <dbReference type="Proteomes" id="UP000035929"/>
    </source>
</evidence>
<comment type="caution">
    <text evidence="9">The sequence shown here is derived from an EMBL/GenBank/DDBJ whole genome shotgun (WGS) entry which is preliminary data.</text>
</comment>
<dbReference type="InterPro" id="IPR002898">
    <property type="entry name" value="MotA_ExbB_proton_chnl"/>
</dbReference>
<accession>A0A0J6RW25</accession>
<evidence type="ECO:0000313" key="9">
    <source>
        <dbReference type="EMBL" id="KMO27040.1"/>
    </source>
</evidence>
<feature type="transmembrane region" description="Helical" evidence="7">
    <location>
        <begin position="193"/>
        <end position="215"/>
    </location>
</feature>
<evidence type="ECO:0000256" key="1">
    <source>
        <dbReference type="ARBA" id="ARBA00004651"/>
    </source>
</evidence>
<keyword evidence="5 7" id="KW-0472">Membrane</keyword>
<keyword evidence="3 7" id="KW-0812">Transmembrane</keyword>
<evidence type="ECO:0000256" key="5">
    <source>
        <dbReference type="ARBA" id="ARBA00023136"/>
    </source>
</evidence>
<evidence type="ECO:0000256" key="7">
    <source>
        <dbReference type="SAM" id="Phobius"/>
    </source>
</evidence>
<evidence type="ECO:0000256" key="6">
    <source>
        <dbReference type="RuleBase" id="RU004057"/>
    </source>
</evidence>
<dbReference type="GO" id="GO:0017038">
    <property type="term" value="P:protein import"/>
    <property type="evidence" value="ECO:0007669"/>
    <property type="project" value="TreeGrafter"/>
</dbReference>